<evidence type="ECO:0000313" key="3">
    <source>
        <dbReference type="Proteomes" id="UP000620124"/>
    </source>
</evidence>
<gene>
    <name evidence="2" type="ORF">MVEN_00964000</name>
</gene>
<dbReference type="EMBL" id="JACAZI010000007">
    <property type="protein sequence ID" value="KAF7356317.1"/>
    <property type="molecule type" value="Genomic_DNA"/>
</dbReference>
<comment type="caution">
    <text evidence="2">The sequence shown here is derived from an EMBL/GenBank/DDBJ whole genome shotgun (WGS) entry which is preliminary data.</text>
</comment>
<dbReference type="Proteomes" id="UP000620124">
    <property type="component" value="Unassembled WGS sequence"/>
</dbReference>
<feature type="compositionally biased region" description="Polar residues" evidence="1">
    <location>
        <begin position="10"/>
        <end position="21"/>
    </location>
</feature>
<sequence>MVTPVKVATSKRSAQSPSGVSCGTGKVGFAGGGSKDKSTGEDESQEQARTTASSPTLSADHRIILASFRAVVPAVDVYANSPTFAPTDSAIDNGASKLAQTFNASSGYRLDTSLNVTRLQQFDKTRFLVSLAVRPVRPEPGIERRKQACATSRTFAPDSYPVNPEDIRNYTWWWSSKEYGLDICLPAFEKVPFHLRQNLAEYHHYETWLVGGFADTVYIPHRYAQSFRDTLAIFLETTCFLEIGAPTTLHLVNPRHEPILFVDHWWIWVEPLSATFVRNKWAAGFEVDTFQLSIGTTALEAGGRLMMESWRTPGVCLRNPLKH</sequence>
<reference evidence="2" key="1">
    <citation type="submission" date="2020-05" db="EMBL/GenBank/DDBJ databases">
        <title>Mycena genomes resolve the evolution of fungal bioluminescence.</title>
        <authorList>
            <person name="Tsai I.J."/>
        </authorList>
    </citation>
    <scope>NUCLEOTIDE SEQUENCE</scope>
    <source>
        <strain evidence="2">CCC161011</strain>
    </source>
</reference>
<dbReference type="OrthoDB" id="408493at2759"/>
<feature type="region of interest" description="Disordered" evidence="1">
    <location>
        <begin position="1"/>
        <end position="56"/>
    </location>
</feature>
<name>A0A8H6YD54_9AGAR</name>
<feature type="compositionally biased region" description="Polar residues" evidence="1">
    <location>
        <begin position="47"/>
        <end position="56"/>
    </location>
</feature>
<dbReference type="AlphaFoldDB" id="A0A8H6YD54"/>
<evidence type="ECO:0000256" key="1">
    <source>
        <dbReference type="SAM" id="MobiDB-lite"/>
    </source>
</evidence>
<organism evidence="2 3">
    <name type="scientific">Mycena venus</name>
    <dbReference type="NCBI Taxonomy" id="2733690"/>
    <lineage>
        <taxon>Eukaryota</taxon>
        <taxon>Fungi</taxon>
        <taxon>Dikarya</taxon>
        <taxon>Basidiomycota</taxon>
        <taxon>Agaricomycotina</taxon>
        <taxon>Agaricomycetes</taxon>
        <taxon>Agaricomycetidae</taxon>
        <taxon>Agaricales</taxon>
        <taxon>Marasmiineae</taxon>
        <taxon>Mycenaceae</taxon>
        <taxon>Mycena</taxon>
    </lineage>
</organism>
<keyword evidence="3" id="KW-1185">Reference proteome</keyword>
<protein>
    <submittedName>
        <fullName evidence="2">Uncharacterized protein</fullName>
    </submittedName>
</protein>
<accession>A0A8H6YD54</accession>
<proteinExistence type="predicted"/>
<evidence type="ECO:0000313" key="2">
    <source>
        <dbReference type="EMBL" id="KAF7356317.1"/>
    </source>
</evidence>